<evidence type="ECO:0000313" key="1">
    <source>
        <dbReference type="EMBL" id="KAJ3494903.1"/>
    </source>
</evidence>
<comment type="caution">
    <text evidence="1">The sequence shown here is derived from an EMBL/GenBank/DDBJ whole genome shotgun (WGS) entry which is preliminary data.</text>
</comment>
<keyword evidence="2" id="KW-1185">Reference proteome</keyword>
<sequence>MPVGLDSGIASHPGTYTDWIALMREDPQVVVSMEIPAQRLLRTEPDALKYRDLYKYFTSWRGDGRLRPPPRRKTLWPFNVFSRVINARIEDIWPTFHQAKERQRKQAAARRLQAYCIGFYSPGIACSAVRHSIPVPPMAVQWMRADREALCWLKNQLTEEQWGSFIEEANRCRGIVRHGQRVPPDGTLHFTGVVDMALTRSPPTGDWYESATTPTLWRFFVIELDPSMSATTGSGVASRRNLVYPLALLKGKWLQLGKPNLPERGMLESRAEVRAGSGSAVFVIAHVVQRVWAVHTASHWVVDESIKAGIGRTLPSPEAGTPSGTAARTEGRLQDAINYLFPESSPSESVKIQSLDINNIFPTQSSSPRSAHLSVDLNYSTALNSISSSSPTTANISGQDFPVFTTDSQSSWLPQPASALPAPSEHTPHLSPAQSPQQDFVLFDNPPHHNANRSSVSLSSQRRHSYHNRLEKSASAIQNQRVAQLLQTFGHPSYPVNAKRVSNNNQFYASSAPSSTNVGDVDQSGTMMNAADVVLDDLPIFDGEASNTAFSSPAIPSSFDFSGSMSSSASNLGTVSPQDLLVQEPFMSAPNSAALTALTSPSIYNESPDFDGYDVSPNFEPADFGNPSDAWYPLFPQDSNGPEAANPEDSPNPGSDADSVGRASGNSRRKPSGSPTSGGRHAAAAGVNARKRDKPLPPIIVEDPNDVVAMKRARNTLAARKSRERKALRFDELEDKIAKLEAERDHWKKIALSQSGAR</sequence>
<reference evidence="1" key="1">
    <citation type="submission" date="2022-07" db="EMBL/GenBank/DDBJ databases">
        <title>Genome Sequence of Lecanicillium saksenae.</title>
        <authorList>
            <person name="Buettner E."/>
        </authorList>
    </citation>
    <scope>NUCLEOTIDE SEQUENCE</scope>
    <source>
        <strain evidence="1">VT-O1</strain>
    </source>
</reference>
<name>A0ACC1QYJ9_9HYPO</name>
<proteinExistence type="predicted"/>
<dbReference type="Proteomes" id="UP001148737">
    <property type="component" value="Unassembled WGS sequence"/>
</dbReference>
<dbReference type="EMBL" id="JANAKD010000333">
    <property type="protein sequence ID" value="KAJ3494903.1"/>
    <property type="molecule type" value="Genomic_DNA"/>
</dbReference>
<evidence type="ECO:0000313" key="2">
    <source>
        <dbReference type="Proteomes" id="UP001148737"/>
    </source>
</evidence>
<accession>A0ACC1QYJ9</accession>
<gene>
    <name evidence="1" type="ORF">NLG97_g3773</name>
</gene>
<protein>
    <submittedName>
        <fullName evidence="1">Uncharacterized protein</fullName>
    </submittedName>
</protein>
<organism evidence="1 2">
    <name type="scientific">Lecanicillium saksenae</name>
    <dbReference type="NCBI Taxonomy" id="468837"/>
    <lineage>
        <taxon>Eukaryota</taxon>
        <taxon>Fungi</taxon>
        <taxon>Dikarya</taxon>
        <taxon>Ascomycota</taxon>
        <taxon>Pezizomycotina</taxon>
        <taxon>Sordariomycetes</taxon>
        <taxon>Hypocreomycetidae</taxon>
        <taxon>Hypocreales</taxon>
        <taxon>Cordycipitaceae</taxon>
        <taxon>Lecanicillium</taxon>
    </lineage>
</organism>